<evidence type="ECO:0000313" key="1">
    <source>
        <dbReference type="EMBL" id="KAK3582312.1"/>
    </source>
</evidence>
<reference evidence="1" key="2">
    <citation type="journal article" date="2021" name="Genome Biol. Evol.">
        <title>Developing a high-quality reference genome for a parasitic bivalve with doubly uniparental inheritance (Bivalvia: Unionida).</title>
        <authorList>
            <person name="Smith C.H."/>
        </authorList>
    </citation>
    <scope>NUCLEOTIDE SEQUENCE</scope>
    <source>
        <strain evidence="1">CHS0354</strain>
        <tissue evidence="1">Mantle</tissue>
    </source>
</reference>
<dbReference type="Proteomes" id="UP001195483">
    <property type="component" value="Unassembled WGS sequence"/>
</dbReference>
<reference evidence="1" key="1">
    <citation type="journal article" date="2021" name="Genome Biol. Evol.">
        <title>A High-Quality Reference Genome for a Parasitic Bivalve with Doubly Uniparental Inheritance (Bivalvia: Unionida).</title>
        <authorList>
            <person name="Smith C.H."/>
        </authorList>
    </citation>
    <scope>NUCLEOTIDE SEQUENCE</scope>
    <source>
        <strain evidence="1">CHS0354</strain>
    </source>
</reference>
<keyword evidence="2" id="KW-1185">Reference proteome</keyword>
<gene>
    <name evidence="1" type="ORF">CHS0354_023853</name>
</gene>
<dbReference type="Gene3D" id="2.40.160.60">
    <property type="entry name" value="Outer membrane protein transport protein (OMPP1/FadL/TodX)"/>
    <property type="match status" value="1"/>
</dbReference>
<evidence type="ECO:0000313" key="2">
    <source>
        <dbReference type="Proteomes" id="UP001195483"/>
    </source>
</evidence>
<sequence>MARVFYILKKQRYWCIVCCSVTVLFFTRLASAQWNGVDSWIASMGDAAVAVTNSPFASVYNPAGLSFLSKEYHLGASFVNRFLISDMNEVYVGFADAKSFPSHICTYSVVVSSSGFQDLFHETTASLSYSILIGKQTSLGATVNYRSTLIKNYGVGHGVFFDVGAVQVLVPEFIIGVSVKNVGNVGNVGNSTHNINPTFAFGATYLPLDEFQISVDVIKEDYFPISVKTGVAYEPMDFFGFALGVISYPLTFTVGFGVRLNLFEIKYALAYHTELAICAGPVTELIVEKNTSSGGGFLFVDAIDGHKIVYSISNMSGVFAPPREKFYVVTVTLPKQIKYEFVMIDDVFDGGKKKFIIRQHGGGLFVDPVKMWTEAEAESFQF</sequence>
<comment type="caution">
    <text evidence="1">The sequence shown here is derived from an EMBL/GenBank/DDBJ whole genome shotgun (WGS) entry which is preliminary data.</text>
</comment>
<dbReference type="AlphaFoldDB" id="A0AAE0RZ45"/>
<protein>
    <recommendedName>
        <fullName evidence="3">PorV/PorQ family protein</fullName>
    </recommendedName>
</protein>
<evidence type="ECO:0008006" key="3">
    <source>
        <dbReference type="Google" id="ProtNLM"/>
    </source>
</evidence>
<accession>A0AAE0RZ45</accession>
<proteinExistence type="predicted"/>
<reference evidence="1" key="3">
    <citation type="submission" date="2023-05" db="EMBL/GenBank/DDBJ databases">
        <authorList>
            <person name="Smith C.H."/>
        </authorList>
    </citation>
    <scope>NUCLEOTIDE SEQUENCE</scope>
    <source>
        <strain evidence="1">CHS0354</strain>
        <tissue evidence="1">Mantle</tissue>
    </source>
</reference>
<dbReference type="EMBL" id="JAEAOA010001427">
    <property type="protein sequence ID" value="KAK3582312.1"/>
    <property type="molecule type" value="Genomic_DNA"/>
</dbReference>
<name>A0AAE0RZ45_9BIVA</name>
<organism evidence="1 2">
    <name type="scientific">Potamilus streckersoni</name>
    <dbReference type="NCBI Taxonomy" id="2493646"/>
    <lineage>
        <taxon>Eukaryota</taxon>
        <taxon>Metazoa</taxon>
        <taxon>Spiralia</taxon>
        <taxon>Lophotrochozoa</taxon>
        <taxon>Mollusca</taxon>
        <taxon>Bivalvia</taxon>
        <taxon>Autobranchia</taxon>
        <taxon>Heteroconchia</taxon>
        <taxon>Palaeoheterodonta</taxon>
        <taxon>Unionida</taxon>
        <taxon>Unionoidea</taxon>
        <taxon>Unionidae</taxon>
        <taxon>Ambleminae</taxon>
        <taxon>Lampsilini</taxon>
        <taxon>Potamilus</taxon>
    </lineage>
</organism>